<feature type="compositionally biased region" description="Basic and acidic residues" evidence="1">
    <location>
        <begin position="1"/>
        <end position="15"/>
    </location>
</feature>
<comment type="caution">
    <text evidence="2">The sequence shown here is derived from an EMBL/GenBank/DDBJ whole genome shotgun (WGS) entry which is preliminary data.</text>
</comment>
<gene>
    <name evidence="2" type="ORF">SDC9_212122</name>
</gene>
<protein>
    <submittedName>
        <fullName evidence="2">Uncharacterized protein</fullName>
    </submittedName>
</protein>
<organism evidence="2">
    <name type="scientific">bioreactor metagenome</name>
    <dbReference type="NCBI Taxonomy" id="1076179"/>
    <lineage>
        <taxon>unclassified sequences</taxon>
        <taxon>metagenomes</taxon>
        <taxon>ecological metagenomes</taxon>
    </lineage>
</organism>
<evidence type="ECO:0000256" key="1">
    <source>
        <dbReference type="SAM" id="MobiDB-lite"/>
    </source>
</evidence>
<dbReference type="AlphaFoldDB" id="A0A645JMP0"/>
<dbReference type="EMBL" id="VSSQ01145093">
    <property type="protein sequence ID" value="MPN64350.1"/>
    <property type="molecule type" value="Genomic_DNA"/>
</dbReference>
<accession>A0A645JMP0</accession>
<evidence type="ECO:0000313" key="2">
    <source>
        <dbReference type="EMBL" id="MPN64350.1"/>
    </source>
</evidence>
<sequence length="154" mass="16778">MRQGVDDRFRGDGEKSAASGEEPAPDFPVFVVHGGDRTVFIQVFHPGGDERGVEHLLDSGRVAVPHREAEFGNRPDFFTVEIQRGAQFLSEIRVGGDAVHAESGAAQPHGQPTGFERSADQQAIRFGNDGDMDFHDDSSLVLRFDSPRSSGDSR</sequence>
<name>A0A645JMP0_9ZZZZ</name>
<feature type="region of interest" description="Disordered" evidence="1">
    <location>
        <begin position="99"/>
        <end position="118"/>
    </location>
</feature>
<feature type="region of interest" description="Disordered" evidence="1">
    <location>
        <begin position="1"/>
        <end position="27"/>
    </location>
</feature>
<proteinExistence type="predicted"/>
<reference evidence="2" key="1">
    <citation type="submission" date="2019-08" db="EMBL/GenBank/DDBJ databases">
        <authorList>
            <person name="Kucharzyk K."/>
            <person name="Murdoch R.W."/>
            <person name="Higgins S."/>
            <person name="Loffler F."/>
        </authorList>
    </citation>
    <scope>NUCLEOTIDE SEQUENCE</scope>
</reference>